<gene>
    <name evidence="1" type="ORF">I4F81_004759</name>
</gene>
<dbReference type="EMBL" id="CM020618">
    <property type="protein sequence ID" value="KAK1862184.1"/>
    <property type="molecule type" value="Genomic_DNA"/>
</dbReference>
<evidence type="ECO:0000313" key="1">
    <source>
        <dbReference type="EMBL" id="KAK1862184.1"/>
    </source>
</evidence>
<reference evidence="1" key="1">
    <citation type="submission" date="2019-11" db="EMBL/GenBank/DDBJ databases">
        <title>Nori genome reveals adaptations in red seaweeds to the harsh intertidal environment.</title>
        <authorList>
            <person name="Wang D."/>
            <person name="Mao Y."/>
        </authorList>
    </citation>
    <scope>NUCLEOTIDE SEQUENCE</scope>
    <source>
        <tissue evidence="1">Gametophyte</tissue>
    </source>
</reference>
<evidence type="ECO:0000313" key="2">
    <source>
        <dbReference type="Proteomes" id="UP000798662"/>
    </source>
</evidence>
<proteinExistence type="predicted"/>
<sequence length="144" mass="14103">MFLANTAQMVGLRTTTASRAAFLVQLESVLVPLASAALGLTPLTATALVSSAVTVAGVATAGQRVVPASEAAIIYATQPLWASLLAAVVLGESFEGRGVLGGLLILVGVVLAGRGRRPSVVAVEPGEDAGGGAATASTAPTLAP</sequence>
<keyword evidence="2" id="KW-1185">Reference proteome</keyword>
<protein>
    <submittedName>
        <fullName evidence="1">Uncharacterized protein</fullName>
    </submittedName>
</protein>
<comment type="caution">
    <text evidence="1">The sequence shown here is derived from an EMBL/GenBank/DDBJ whole genome shotgun (WGS) entry which is preliminary data.</text>
</comment>
<organism evidence="1 2">
    <name type="scientific">Pyropia yezoensis</name>
    <name type="common">Susabi-nori</name>
    <name type="synonym">Porphyra yezoensis</name>
    <dbReference type="NCBI Taxonomy" id="2788"/>
    <lineage>
        <taxon>Eukaryota</taxon>
        <taxon>Rhodophyta</taxon>
        <taxon>Bangiophyceae</taxon>
        <taxon>Bangiales</taxon>
        <taxon>Bangiaceae</taxon>
        <taxon>Pyropia</taxon>
    </lineage>
</organism>
<dbReference type="Proteomes" id="UP000798662">
    <property type="component" value="Chromosome 1"/>
</dbReference>
<accession>A0ACC3BW80</accession>
<name>A0ACC3BW80_PYRYE</name>